<sequence length="158" mass="17759">MGGSTEPGLLGGFFLLKRDFSPLHCPYIHAQYEGLLQSQPVTVHFPYMLIREEWTANKSLTRYNLLAKCYVERRRLGAFRFHLVGWGKGWHTAAAIPTQAEMEAFQRISHTIATGACLHEVCSESAMGHRCCLYSHGFATIQLVSEHGRRVLAIIPGE</sequence>
<comment type="caution">
    <text evidence="1">The sequence shown here is derived from an EMBL/GenBank/DDBJ whole genome shotgun (WGS) entry which is preliminary data.</text>
</comment>
<keyword evidence="2" id="KW-1185">Reference proteome</keyword>
<name>A0AAV9SNF5_9TELE</name>
<dbReference type="EMBL" id="JAHHUM010000094">
    <property type="protein sequence ID" value="KAK5622618.1"/>
    <property type="molecule type" value="Genomic_DNA"/>
</dbReference>
<proteinExistence type="predicted"/>
<reference evidence="1 2" key="1">
    <citation type="submission" date="2021-06" db="EMBL/GenBank/DDBJ databases">
        <authorList>
            <person name="Palmer J.M."/>
        </authorList>
    </citation>
    <scope>NUCLEOTIDE SEQUENCE [LARGE SCALE GENOMIC DNA]</scope>
    <source>
        <strain evidence="1 2">MEX-2019</strain>
        <tissue evidence="1">Muscle</tissue>
    </source>
</reference>
<evidence type="ECO:0000313" key="2">
    <source>
        <dbReference type="Proteomes" id="UP001311232"/>
    </source>
</evidence>
<evidence type="ECO:0000313" key="1">
    <source>
        <dbReference type="EMBL" id="KAK5622618.1"/>
    </source>
</evidence>
<protein>
    <submittedName>
        <fullName evidence="1">Uncharacterized protein</fullName>
    </submittedName>
</protein>
<dbReference type="AlphaFoldDB" id="A0AAV9SNF5"/>
<gene>
    <name evidence="1" type="ORF">CRENBAI_000470</name>
</gene>
<accession>A0AAV9SNF5</accession>
<organism evidence="1 2">
    <name type="scientific">Crenichthys baileyi</name>
    <name type="common">White River springfish</name>
    <dbReference type="NCBI Taxonomy" id="28760"/>
    <lineage>
        <taxon>Eukaryota</taxon>
        <taxon>Metazoa</taxon>
        <taxon>Chordata</taxon>
        <taxon>Craniata</taxon>
        <taxon>Vertebrata</taxon>
        <taxon>Euteleostomi</taxon>
        <taxon>Actinopterygii</taxon>
        <taxon>Neopterygii</taxon>
        <taxon>Teleostei</taxon>
        <taxon>Neoteleostei</taxon>
        <taxon>Acanthomorphata</taxon>
        <taxon>Ovalentaria</taxon>
        <taxon>Atherinomorphae</taxon>
        <taxon>Cyprinodontiformes</taxon>
        <taxon>Goodeidae</taxon>
        <taxon>Crenichthys</taxon>
    </lineage>
</organism>
<dbReference type="Proteomes" id="UP001311232">
    <property type="component" value="Unassembled WGS sequence"/>
</dbReference>